<dbReference type="Proteomes" id="UP001431783">
    <property type="component" value="Unassembled WGS sequence"/>
</dbReference>
<dbReference type="AlphaFoldDB" id="A0AAW1UZL4"/>
<dbReference type="EMBL" id="JARQZJ010000099">
    <property type="protein sequence ID" value="KAK9886344.1"/>
    <property type="molecule type" value="Genomic_DNA"/>
</dbReference>
<protein>
    <submittedName>
        <fullName evidence="1">Uncharacterized protein</fullName>
    </submittedName>
</protein>
<comment type="caution">
    <text evidence="1">The sequence shown here is derived from an EMBL/GenBank/DDBJ whole genome shotgun (WGS) entry which is preliminary data.</text>
</comment>
<organism evidence="1 2">
    <name type="scientific">Henosepilachna vigintioctopunctata</name>
    <dbReference type="NCBI Taxonomy" id="420089"/>
    <lineage>
        <taxon>Eukaryota</taxon>
        <taxon>Metazoa</taxon>
        <taxon>Ecdysozoa</taxon>
        <taxon>Arthropoda</taxon>
        <taxon>Hexapoda</taxon>
        <taxon>Insecta</taxon>
        <taxon>Pterygota</taxon>
        <taxon>Neoptera</taxon>
        <taxon>Endopterygota</taxon>
        <taxon>Coleoptera</taxon>
        <taxon>Polyphaga</taxon>
        <taxon>Cucujiformia</taxon>
        <taxon>Coccinelloidea</taxon>
        <taxon>Coccinellidae</taxon>
        <taxon>Epilachninae</taxon>
        <taxon>Epilachnini</taxon>
        <taxon>Henosepilachna</taxon>
    </lineage>
</organism>
<evidence type="ECO:0000313" key="2">
    <source>
        <dbReference type="Proteomes" id="UP001431783"/>
    </source>
</evidence>
<proteinExistence type="predicted"/>
<accession>A0AAW1UZL4</accession>
<evidence type="ECO:0000313" key="1">
    <source>
        <dbReference type="EMBL" id="KAK9886344.1"/>
    </source>
</evidence>
<name>A0AAW1UZL4_9CUCU</name>
<keyword evidence="2" id="KW-1185">Reference proteome</keyword>
<feature type="non-terminal residue" evidence="1">
    <location>
        <position position="1"/>
    </location>
</feature>
<sequence>SAILGTLLGGFNDAVQMSMNVVDAMKSSVLNSHLVEELGTEMDTAHEALLFLTQAR</sequence>
<reference evidence="1 2" key="1">
    <citation type="submission" date="2023-03" db="EMBL/GenBank/DDBJ databases">
        <title>Genome insight into feeding habits of ladybird beetles.</title>
        <authorList>
            <person name="Li H.-S."/>
            <person name="Huang Y.-H."/>
            <person name="Pang H."/>
        </authorList>
    </citation>
    <scope>NUCLEOTIDE SEQUENCE [LARGE SCALE GENOMIC DNA]</scope>
    <source>
        <strain evidence="1">SYSU_2023b</strain>
        <tissue evidence="1">Whole body</tissue>
    </source>
</reference>
<gene>
    <name evidence="1" type="ORF">WA026_015859</name>
</gene>